<dbReference type="Proteomes" id="UP000030661">
    <property type="component" value="Unassembled WGS sequence"/>
</dbReference>
<dbReference type="InterPro" id="IPR051534">
    <property type="entry name" value="CBASS_pafABC_assoc_protein"/>
</dbReference>
<dbReference type="STRING" id="1499967.U27_05165"/>
<proteinExistence type="predicted"/>
<dbReference type="AlphaFoldDB" id="A0A081C0T7"/>
<dbReference type="PANTHER" id="PTHR34580">
    <property type="match status" value="1"/>
</dbReference>
<evidence type="ECO:0000313" key="3">
    <source>
        <dbReference type="EMBL" id="GAK58192.1"/>
    </source>
</evidence>
<dbReference type="InterPro" id="IPR026881">
    <property type="entry name" value="WYL_dom"/>
</dbReference>
<feature type="domain" description="WYL" evidence="1">
    <location>
        <begin position="143"/>
        <end position="213"/>
    </location>
</feature>
<evidence type="ECO:0000259" key="2">
    <source>
        <dbReference type="Pfam" id="PF25583"/>
    </source>
</evidence>
<name>A0A081C0T7_VECG1</name>
<dbReference type="InterPro" id="IPR057727">
    <property type="entry name" value="WCX_dom"/>
</dbReference>
<reference evidence="3" key="1">
    <citation type="journal article" date="2015" name="PeerJ">
        <title>First genomic representation of candidate bacterial phylum KSB3 points to enhanced environmental sensing as a trigger of wastewater bulking.</title>
        <authorList>
            <person name="Sekiguchi Y."/>
            <person name="Ohashi A."/>
            <person name="Parks D.H."/>
            <person name="Yamauchi T."/>
            <person name="Tyson G.W."/>
            <person name="Hugenholtz P."/>
        </authorList>
    </citation>
    <scope>NUCLEOTIDE SEQUENCE [LARGE SCALE GENOMIC DNA]</scope>
</reference>
<dbReference type="eggNOG" id="COG2378">
    <property type="taxonomic scope" value="Bacteria"/>
</dbReference>
<evidence type="ECO:0000313" key="4">
    <source>
        <dbReference type="Proteomes" id="UP000030661"/>
    </source>
</evidence>
<feature type="domain" description="WCX" evidence="2">
    <location>
        <begin position="244"/>
        <end position="320"/>
    </location>
</feature>
<keyword evidence="4" id="KW-1185">Reference proteome</keyword>
<dbReference type="Pfam" id="PF25583">
    <property type="entry name" value="WCX"/>
    <property type="match status" value="1"/>
</dbReference>
<organism evidence="3">
    <name type="scientific">Vecturithrix granuli</name>
    <dbReference type="NCBI Taxonomy" id="1499967"/>
    <lineage>
        <taxon>Bacteria</taxon>
        <taxon>Candidatus Moduliflexota</taxon>
        <taxon>Candidatus Vecturitrichia</taxon>
        <taxon>Candidatus Vecturitrichales</taxon>
        <taxon>Candidatus Vecturitrichaceae</taxon>
        <taxon>Candidatus Vecturithrix</taxon>
    </lineage>
</organism>
<dbReference type="PROSITE" id="PS52050">
    <property type="entry name" value="WYL"/>
    <property type="match status" value="1"/>
</dbReference>
<dbReference type="PANTHER" id="PTHR34580:SF9">
    <property type="entry name" value="SLL5097 PROTEIN"/>
    <property type="match status" value="1"/>
</dbReference>
<sequence length="330" mass="39211">MSTNLSVFNLLKIITEIKLNPHQTPAELYSSFGISKSGFYKYANRLKEELGFEFHYDRQKKAFIIDQEPFIPTLNLSVGELSALVRSMGQFYASGGDYLTTYRALKAVRKLVANCPDKAIRRQLEEMFDETLYNRGYGCREDILRIVETAWETRQILKIRYFSHSEGMREVVHEIEPYMIFFKRRALYLDAHCRTNWGQIRMYRLNRIRSAEVLPQTQFEIRSDYSFKQRHQSAFSVFTGDILTTVRIRFNRRKAAYIEEVFWHPSQKILPDPDHPGSILFEVTVSYPQEVIWWMRQWGSDAEVLEPQEMRDYMLAMARKEIELYNQDRQ</sequence>
<dbReference type="Pfam" id="PF13280">
    <property type="entry name" value="WYL"/>
    <property type="match status" value="1"/>
</dbReference>
<protein>
    <submittedName>
        <fullName evidence="3">Transcriptional regulator</fullName>
    </submittedName>
</protein>
<evidence type="ECO:0000259" key="1">
    <source>
        <dbReference type="Pfam" id="PF13280"/>
    </source>
</evidence>
<dbReference type="HOGENOM" id="CLU_041141_4_1_0"/>
<dbReference type="EMBL" id="DF820467">
    <property type="protein sequence ID" value="GAK58192.1"/>
    <property type="molecule type" value="Genomic_DNA"/>
</dbReference>
<accession>A0A081C0T7</accession>
<gene>
    <name evidence="3" type="ORF">U27_05165</name>
</gene>